<feature type="transmembrane region" description="Helical" evidence="6">
    <location>
        <begin position="478"/>
        <end position="499"/>
    </location>
</feature>
<organism evidence="7 8">
    <name type="scientific">Ornithinibacillus xuwenensis</name>
    <dbReference type="NCBI Taxonomy" id="3144668"/>
    <lineage>
        <taxon>Bacteria</taxon>
        <taxon>Bacillati</taxon>
        <taxon>Bacillota</taxon>
        <taxon>Bacilli</taxon>
        <taxon>Bacillales</taxon>
        <taxon>Bacillaceae</taxon>
        <taxon>Ornithinibacillus</taxon>
    </lineage>
</organism>
<dbReference type="InterPro" id="IPR050833">
    <property type="entry name" value="Poly_Biosynth_Transport"/>
</dbReference>
<keyword evidence="2" id="KW-1003">Cell membrane</keyword>
<dbReference type="InterPro" id="IPR002797">
    <property type="entry name" value="Polysacc_synth"/>
</dbReference>
<evidence type="ECO:0000256" key="3">
    <source>
        <dbReference type="ARBA" id="ARBA00022692"/>
    </source>
</evidence>
<evidence type="ECO:0000313" key="8">
    <source>
        <dbReference type="Proteomes" id="UP001444625"/>
    </source>
</evidence>
<evidence type="ECO:0000256" key="4">
    <source>
        <dbReference type="ARBA" id="ARBA00022989"/>
    </source>
</evidence>
<dbReference type="Pfam" id="PF01943">
    <property type="entry name" value="Polysacc_synt"/>
    <property type="match status" value="1"/>
</dbReference>
<evidence type="ECO:0000256" key="6">
    <source>
        <dbReference type="SAM" id="Phobius"/>
    </source>
</evidence>
<name>A0ABU9XGE3_9BACI</name>
<feature type="transmembrane region" description="Helical" evidence="6">
    <location>
        <begin position="415"/>
        <end position="434"/>
    </location>
</feature>
<feature type="transmembrane region" description="Helical" evidence="6">
    <location>
        <begin position="356"/>
        <end position="374"/>
    </location>
</feature>
<keyword evidence="5 6" id="KW-0472">Membrane</keyword>
<evidence type="ECO:0000256" key="1">
    <source>
        <dbReference type="ARBA" id="ARBA00004651"/>
    </source>
</evidence>
<feature type="transmembrane region" description="Helical" evidence="6">
    <location>
        <begin position="84"/>
        <end position="106"/>
    </location>
</feature>
<feature type="transmembrane region" description="Helical" evidence="6">
    <location>
        <begin position="283"/>
        <end position="307"/>
    </location>
</feature>
<feature type="transmembrane region" description="Helical" evidence="6">
    <location>
        <begin position="185"/>
        <end position="205"/>
    </location>
</feature>
<feature type="transmembrane region" description="Helical" evidence="6">
    <location>
        <begin position="446"/>
        <end position="466"/>
    </location>
</feature>
<dbReference type="Proteomes" id="UP001444625">
    <property type="component" value="Unassembled WGS sequence"/>
</dbReference>
<feature type="transmembrane region" description="Helical" evidence="6">
    <location>
        <begin position="40"/>
        <end position="63"/>
    </location>
</feature>
<evidence type="ECO:0000256" key="5">
    <source>
        <dbReference type="ARBA" id="ARBA00023136"/>
    </source>
</evidence>
<protein>
    <submittedName>
        <fullName evidence="7">Polysaccharide biosynthesis protein</fullName>
    </submittedName>
</protein>
<keyword evidence="8" id="KW-1185">Reference proteome</keyword>
<dbReference type="PANTHER" id="PTHR30250:SF29">
    <property type="entry name" value="POLYSACCHARIDE BIOSYNTHESIS PROTEIN C-TERMINAL DOMAIN-CONTAINING PROTEIN"/>
    <property type="match status" value="1"/>
</dbReference>
<feature type="transmembrane region" description="Helical" evidence="6">
    <location>
        <begin position="118"/>
        <end position="139"/>
    </location>
</feature>
<feature type="transmembrane region" description="Helical" evidence="6">
    <location>
        <begin position="328"/>
        <end position="350"/>
    </location>
</feature>
<evidence type="ECO:0000256" key="2">
    <source>
        <dbReference type="ARBA" id="ARBA00022475"/>
    </source>
</evidence>
<comment type="subcellular location">
    <subcellularLocation>
        <location evidence="1">Cell membrane</location>
        <topology evidence="1">Multi-pass membrane protein</topology>
    </subcellularLocation>
</comment>
<dbReference type="EMBL" id="JBDIML010000002">
    <property type="protein sequence ID" value="MEN2767347.1"/>
    <property type="molecule type" value="Genomic_DNA"/>
</dbReference>
<feature type="transmembrane region" description="Helical" evidence="6">
    <location>
        <begin position="386"/>
        <end position="409"/>
    </location>
</feature>
<dbReference type="RefSeq" id="WP_345824805.1">
    <property type="nucleotide sequence ID" value="NZ_JBDIML010000002.1"/>
</dbReference>
<feature type="transmembrane region" description="Helical" evidence="6">
    <location>
        <begin position="232"/>
        <end position="252"/>
    </location>
</feature>
<dbReference type="CDD" id="cd13124">
    <property type="entry name" value="MATE_SpoVB_like"/>
    <property type="match status" value="1"/>
</dbReference>
<dbReference type="PIRSF" id="PIRSF038958">
    <property type="entry name" value="PG_synth_SpoVB"/>
    <property type="match status" value="1"/>
</dbReference>
<proteinExistence type="predicted"/>
<keyword evidence="4 6" id="KW-1133">Transmembrane helix</keyword>
<dbReference type="PANTHER" id="PTHR30250">
    <property type="entry name" value="PST FAMILY PREDICTED COLANIC ACID TRANSPORTER"/>
    <property type="match status" value="1"/>
</dbReference>
<sequence length="518" mass="56930">MSQSSFVKSTIILTIATLISKILGSIFRIPLQNIAGDEVLGIFSLVYPVYMVALILSVAGLPLAISKLIAEARSKNDTLSIRDIYRTASILAILFGLISFLLLFTFSTEIAGLLGGPSIRPALIVVSATLLFAPYMAIYRGFFQGFNDMRPTAVSQVIEQFIRASLIIAIAYYMVSHHFSNTEIAGGIMVGSIIGVIGSLLYLWMKYRSAPFKASHTKRYTTKHFRTWSKRILAVSIPIAIGSITMALFNVVDSITVSYGLRSTGVTDSEVHYLYGVYSRGLILVQIATVFATSVVLPLVPLITAKLSQKDYQGTRSIMERTHEMTSMISWPIAIVLFVLAAPLNLALFMNLEGSWVLAIIGFSSIFTCLTLIGTGILQGINLAKLAAIIIIGGVLFKTFSNIILIHLYGLEGAAISTLLVYLLVVILNTVLIIRKMHFSFLNRNSAKIILASIVMGAIIGIPTFLIDFEAWNRGSALLYVFLASIIGGTAYFVQLYWFKIMDKTMLKRIPLIQKVFK</sequence>
<gene>
    <name evidence="7" type="ORF">ABC228_09110</name>
</gene>
<keyword evidence="3 6" id="KW-0812">Transmembrane</keyword>
<feature type="transmembrane region" description="Helical" evidence="6">
    <location>
        <begin position="160"/>
        <end position="179"/>
    </location>
</feature>
<comment type="caution">
    <text evidence="7">The sequence shown here is derived from an EMBL/GenBank/DDBJ whole genome shotgun (WGS) entry which is preliminary data.</text>
</comment>
<reference evidence="7 8" key="1">
    <citation type="submission" date="2024-05" db="EMBL/GenBank/DDBJ databases">
        <authorList>
            <person name="Haq I."/>
            <person name="Ullah Z."/>
            <person name="Ahmad R."/>
            <person name="Li M."/>
            <person name="Tong Y."/>
        </authorList>
    </citation>
    <scope>NUCLEOTIDE SEQUENCE [LARGE SCALE GENOMIC DNA]</scope>
    <source>
        <strain evidence="7 8">16A2E</strain>
    </source>
</reference>
<evidence type="ECO:0000313" key="7">
    <source>
        <dbReference type="EMBL" id="MEN2767347.1"/>
    </source>
</evidence>
<dbReference type="InterPro" id="IPR024923">
    <property type="entry name" value="PG_synth_SpoVB"/>
</dbReference>
<accession>A0ABU9XGE3</accession>